<comment type="caution">
    <text evidence="5">The sequence shown here is derived from an EMBL/GenBank/DDBJ whole genome shotgun (WGS) entry which is preliminary data.</text>
</comment>
<keyword evidence="3 5" id="KW-0808">Transferase</keyword>
<keyword evidence="2 5" id="KW-0489">Methyltransferase</keyword>
<dbReference type="GO" id="GO:0032259">
    <property type="term" value="P:methylation"/>
    <property type="evidence" value="ECO:0007669"/>
    <property type="project" value="UniProtKB-KW"/>
</dbReference>
<dbReference type="Gene3D" id="3.30.1330.30">
    <property type="match status" value="1"/>
</dbReference>
<dbReference type="SUPFAM" id="SSF55315">
    <property type="entry name" value="L30e-like"/>
    <property type="match status" value="1"/>
</dbReference>
<dbReference type="InterPro" id="IPR029064">
    <property type="entry name" value="Ribosomal_eL30-like_sf"/>
</dbReference>
<sequence length="271" mass="28928">MPQRPEITSTKNPLVKRIRALAERDAREAEGRMVVEGTRMVEEVLEAGAPVELLLYDPLAVAGPRGEAMLERARRLGVRLVTAAPHVVAACSQVETSQGVVAVVERPRAALSDLLNVPELFLVVADRIQDPGNLGTIIRIADAAGATAVLATRGTVDPHNPKAVRATMGSLFHLPVVIATGEEAIGLLRRRGVRILVADQAGAIDYEDADYRAPVAVVLGNEGEGPDPAWRNIAQATVRIPSYGRAESLNVAVAAGLLLYEVRRAWKKGLA</sequence>
<reference evidence="5 6" key="1">
    <citation type="journal article" date="2019" name="Nat. Microbiol.">
        <title>Mediterranean grassland soil C-N compound turnover is dependent on rainfall and depth, and is mediated by genomically divergent microorganisms.</title>
        <authorList>
            <person name="Diamond S."/>
            <person name="Andeer P.F."/>
            <person name="Li Z."/>
            <person name="Crits-Christoph A."/>
            <person name="Burstein D."/>
            <person name="Anantharaman K."/>
            <person name="Lane K.R."/>
            <person name="Thomas B.C."/>
            <person name="Pan C."/>
            <person name="Northen T.R."/>
            <person name="Banfield J.F."/>
        </authorList>
    </citation>
    <scope>NUCLEOTIDE SEQUENCE [LARGE SCALE GENOMIC DNA]</scope>
    <source>
        <strain evidence="5">NP_8</strain>
    </source>
</reference>
<evidence type="ECO:0000313" key="5">
    <source>
        <dbReference type="EMBL" id="TMI73364.1"/>
    </source>
</evidence>
<dbReference type="SUPFAM" id="SSF75217">
    <property type="entry name" value="alpha/beta knot"/>
    <property type="match status" value="1"/>
</dbReference>
<dbReference type="GO" id="GO:0008173">
    <property type="term" value="F:RNA methyltransferase activity"/>
    <property type="evidence" value="ECO:0007669"/>
    <property type="project" value="InterPro"/>
</dbReference>
<dbReference type="Proteomes" id="UP000318834">
    <property type="component" value="Unassembled WGS sequence"/>
</dbReference>
<dbReference type="Pfam" id="PF00588">
    <property type="entry name" value="SpoU_methylase"/>
    <property type="match status" value="1"/>
</dbReference>
<dbReference type="GO" id="GO:0003723">
    <property type="term" value="F:RNA binding"/>
    <property type="evidence" value="ECO:0007669"/>
    <property type="project" value="InterPro"/>
</dbReference>
<dbReference type="EMBL" id="VBAP01000072">
    <property type="protein sequence ID" value="TMI73364.1"/>
    <property type="molecule type" value="Genomic_DNA"/>
</dbReference>
<dbReference type="InterPro" id="IPR051259">
    <property type="entry name" value="rRNA_Methyltransferase"/>
</dbReference>
<evidence type="ECO:0000313" key="6">
    <source>
        <dbReference type="Proteomes" id="UP000318834"/>
    </source>
</evidence>
<dbReference type="InterPro" id="IPR053888">
    <property type="entry name" value="MRM3-like_sub_bind"/>
</dbReference>
<dbReference type="PANTHER" id="PTHR43191">
    <property type="entry name" value="RRNA METHYLTRANSFERASE 3"/>
    <property type="match status" value="1"/>
</dbReference>
<accession>A0A537IPW9</accession>
<proteinExistence type="inferred from homology"/>
<evidence type="ECO:0000256" key="2">
    <source>
        <dbReference type="ARBA" id="ARBA00022603"/>
    </source>
</evidence>
<dbReference type="SMART" id="SM00967">
    <property type="entry name" value="SpoU_sub_bind"/>
    <property type="match status" value="1"/>
</dbReference>
<dbReference type="InterPro" id="IPR029026">
    <property type="entry name" value="tRNA_m1G_MTases_N"/>
</dbReference>
<evidence type="ECO:0000256" key="3">
    <source>
        <dbReference type="ARBA" id="ARBA00022679"/>
    </source>
</evidence>
<dbReference type="InterPro" id="IPR029028">
    <property type="entry name" value="Alpha/beta_knot_MTases"/>
</dbReference>
<name>A0A537IPW9_9BACT</name>
<dbReference type="GO" id="GO:0005737">
    <property type="term" value="C:cytoplasm"/>
    <property type="evidence" value="ECO:0007669"/>
    <property type="project" value="UniProtKB-ARBA"/>
</dbReference>
<dbReference type="InterPro" id="IPR013123">
    <property type="entry name" value="SpoU_subst-bd"/>
</dbReference>
<dbReference type="Gene3D" id="3.40.1280.10">
    <property type="match status" value="1"/>
</dbReference>
<dbReference type="Pfam" id="PF22435">
    <property type="entry name" value="MRM3-like_sub_bind"/>
    <property type="match status" value="1"/>
</dbReference>
<organism evidence="5 6">
    <name type="scientific">Candidatus Segetimicrobium genomatis</name>
    <dbReference type="NCBI Taxonomy" id="2569760"/>
    <lineage>
        <taxon>Bacteria</taxon>
        <taxon>Bacillati</taxon>
        <taxon>Candidatus Sysuimicrobiota</taxon>
        <taxon>Candidatus Sysuimicrobiia</taxon>
        <taxon>Candidatus Sysuimicrobiales</taxon>
        <taxon>Candidatus Segetimicrobiaceae</taxon>
        <taxon>Candidatus Segetimicrobium</taxon>
    </lineage>
</organism>
<gene>
    <name evidence="5" type="ORF">E6H05_09840</name>
</gene>
<dbReference type="AlphaFoldDB" id="A0A537IPW9"/>
<dbReference type="CDD" id="cd18095">
    <property type="entry name" value="SpoU-like_rRNA-MTase"/>
    <property type="match status" value="1"/>
</dbReference>
<comment type="similarity">
    <text evidence="1">Belongs to the class IV-like SAM-binding methyltransferase superfamily. RNA methyltransferase TrmH family.</text>
</comment>
<evidence type="ECO:0000256" key="1">
    <source>
        <dbReference type="ARBA" id="ARBA00007228"/>
    </source>
</evidence>
<dbReference type="InterPro" id="IPR001537">
    <property type="entry name" value="SpoU_MeTrfase"/>
</dbReference>
<dbReference type="PANTHER" id="PTHR43191:SF2">
    <property type="entry name" value="RRNA METHYLTRANSFERASE 3, MITOCHONDRIAL"/>
    <property type="match status" value="1"/>
</dbReference>
<evidence type="ECO:0000259" key="4">
    <source>
        <dbReference type="SMART" id="SM00967"/>
    </source>
</evidence>
<feature type="domain" description="RNA 2-O ribose methyltransferase substrate binding" evidence="4">
    <location>
        <begin position="34"/>
        <end position="110"/>
    </location>
</feature>
<dbReference type="GO" id="GO:0006396">
    <property type="term" value="P:RNA processing"/>
    <property type="evidence" value="ECO:0007669"/>
    <property type="project" value="InterPro"/>
</dbReference>
<protein>
    <submittedName>
        <fullName evidence="5">RNA methyltransferase</fullName>
    </submittedName>
</protein>